<dbReference type="UniPathway" id="UPA00056">
    <property type="reaction ID" value="UER00093"/>
</dbReference>
<keyword evidence="8 14" id="KW-0548">Nucleotidyltransferase</keyword>
<dbReference type="CDD" id="cd02516">
    <property type="entry name" value="CDP-ME_synthetase"/>
    <property type="match status" value="1"/>
</dbReference>
<feature type="site" description="Positions MEP for the nucleophilic attack" evidence="14">
    <location>
        <position position="162"/>
    </location>
</feature>
<comment type="caution">
    <text evidence="16">The sequence shown here is derived from an EMBL/GenBank/DDBJ whole genome shotgun (WGS) entry which is preliminary data.</text>
</comment>
<comment type="caution">
    <text evidence="13">Lacks conserved residue(s) required for the propagation of feature annotation.</text>
</comment>
<dbReference type="InterPro" id="IPR001228">
    <property type="entry name" value="IspD"/>
</dbReference>
<comment type="cofactor">
    <cofactor evidence="13">
        <name>a divalent metal cation</name>
        <dbReference type="ChEBI" id="CHEBI:60240"/>
    </cofactor>
    <text evidence="13">Binds 1 divalent metal cation per subunit.</text>
</comment>
<gene>
    <name evidence="13" type="primary">ispF</name>
    <name evidence="14" type="synonym">ispD</name>
    <name evidence="16" type="ORF">CEY15_14725</name>
</gene>
<sequence>MAAVVPAAGSGLRLGAGIPKAFVELSGRTMLERAVAGLLASGAVDDVVVVVPADRVAESEALLAPLRSGEHLVVVAVGGPQRTDSVRNGLAALTATLEGSGSPVHDVVLVHDAARCLTPAAPILRVVEAVRSGEGAVVPVLPVVDTVKQVDAAGYVVGTPDRGALRAVQTPQGFAPDVLLAAYDAAGDVATDDAGLVERLGRRVATVEGDPLAFKITTASDHARALEELRDQHGFHALQNPEDTPVTEPVIPRVGIGTDAHQVQPGKKCMMACLHFPDDDGCEGHSDGDVVAHSLVDALLSAAGLGDLGSLVGTGRPEYDDVSGERLLREAVAHLTGQGWTIGNAAVQMVGNRPKMGPRRLEAQDTLSAIIGAPVSVSATTTDGMGFTGRGEGVSAVATALVFRS</sequence>
<evidence type="ECO:0000256" key="10">
    <source>
        <dbReference type="ARBA" id="ARBA00023229"/>
    </source>
</evidence>
<keyword evidence="11 13" id="KW-0456">Lyase</keyword>
<dbReference type="SUPFAM" id="SSF53448">
    <property type="entry name" value="Nucleotide-diphospho-sugar transferases"/>
    <property type="match status" value="1"/>
</dbReference>
<dbReference type="NCBIfam" id="TIGR00151">
    <property type="entry name" value="ispF"/>
    <property type="match status" value="1"/>
</dbReference>
<comment type="function">
    <text evidence="13">Involved in the biosynthesis of isopentenyl diphosphate (IPP) and dimethylallyl diphosphate (DMAPP), two major building blocks of isoprenoid compounds. Catalyzes the conversion of 4-diphosphocytidyl-2-C-methyl-D-erythritol 2-phosphate (CDP-ME2P) to 2-C-methyl-D-erythritol 2,4-cyclodiphosphate (ME-CPP) with a corresponding release of cytidine 5-monophosphate (CMP).</text>
</comment>
<evidence type="ECO:0000313" key="16">
    <source>
        <dbReference type="EMBL" id="PAY22224.1"/>
    </source>
</evidence>
<dbReference type="PROSITE" id="PS01295">
    <property type="entry name" value="ISPD"/>
    <property type="match status" value="1"/>
</dbReference>
<dbReference type="PANTHER" id="PTHR32125">
    <property type="entry name" value="2-C-METHYL-D-ERYTHRITOL 4-PHOSPHATE CYTIDYLYLTRANSFERASE, CHLOROPLASTIC"/>
    <property type="match status" value="1"/>
</dbReference>
<dbReference type="Proteomes" id="UP000218810">
    <property type="component" value="Unassembled WGS sequence"/>
</dbReference>
<feature type="site" description="Transition state stabilizer" evidence="13">
    <location>
        <position position="381"/>
    </location>
</feature>
<feature type="binding site" evidence="13">
    <location>
        <begin position="285"/>
        <end position="286"/>
    </location>
    <ligand>
        <name>4-CDP-2-C-methyl-D-erythritol 2-phosphate</name>
        <dbReference type="ChEBI" id="CHEBI:57919"/>
    </ligand>
</feature>
<name>A0A2A2WMN4_9ACTN</name>
<comment type="pathway">
    <text evidence="3 13">Isoprenoid biosynthesis; isopentenyl diphosphate biosynthesis via DXP pathway; isopentenyl diphosphate from 1-deoxy-D-xylulose 5-phosphate: step 4/6.</text>
</comment>
<dbReference type="PROSITE" id="PS01350">
    <property type="entry name" value="ISPF"/>
    <property type="match status" value="1"/>
</dbReference>
<evidence type="ECO:0000256" key="9">
    <source>
        <dbReference type="ARBA" id="ARBA00022723"/>
    </source>
</evidence>
<comment type="similarity">
    <text evidence="6 14">Belongs to the IspD/TarI cytidylyltransferase family. IspD subfamily.</text>
</comment>
<feature type="binding site" evidence="13">
    <location>
        <position position="259"/>
    </location>
    <ligand>
        <name>a divalent metal cation</name>
        <dbReference type="ChEBI" id="CHEBI:60240"/>
    </ligand>
</feature>
<comment type="catalytic activity">
    <reaction evidence="1 13">
        <text>4-CDP-2-C-methyl-D-erythritol 2-phosphate = 2-C-methyl-D-erythritol 2,4-cyclic diphosphate + CMP</text>
        <dbReference type="Rhea" id="RHEA:23864"/>
        <dbReference type="ChEBI" id="CHEBI:57919"/>
        <dbReference type="ChEBI" id="CHEBI:58483"/>
        <dbReference type="ChEBI" id="CHEBI:60377"/>
        <dbReference type="EC" id="4.6.1.12"/>
    </reaction>
</comment>
<dbReference type="InterPro" id="IPR029044">
    <property type="entry name" value="Nucleotide-diphossugar_trans"/>
</dbReference>
<accession>A0A2A2WMN4</accession>
<dbReference type="EC" id="4.6.1.12" evidence="13"/>
<evidence type="ECO:0000256" key="8">
    <source>
        <dbReference type="ARBA" id="ARBA00022695"/>
    </source>
</evidence>
<feature type="binding site" evidence="13">
    <location>
        <position position="387"/>
    </location>
    <ligand>
        <name>4-CDP-2-C-methyl-D-erythritol 2-phosphate</name>
        <dbReference type="ChEBI" id="CHEBI:57919"/>
    </ligand>
</feature>
<dbReference type="SUPFAM" id="SSF69765">
    <property type="entry name" value="IpsF-like"/>
    <property type="match status" value="1"/>
</dbReference>
<comment type="similarity">
    <text evidence="5 13">Belongs to the IspF family.</text>
</comment>
<dbReference type="Pfam" id="PF01128">
    <property type="entry name" value="IspD"/>
    <property type="match status" value="1"/>
</dbReference>
<protein>
    <recommendedName>
        <fullName evidence="13 14">Multifunctional fusion protein</fullName>
    </recommendedName>
    <domain>
        <recommendedName>
            <fullName evidence="13">2-C-methyl-D-erythritol 2,4-cyclodiphosphate synthase</fullName>
            <shortName evidence="13">MECDP-synthase</shortName>
            <shortName evidence="13">MECPP-synthase</shortName>
            <shortName evidence="13">MECPS</shortName>
            <ecNumber evidence="13">4.6.1.12</ecNumber>
        </recommendedName>
    </domain>
    <domain>
        <recommendedName>
            <fullName evidence="14">2-C-methyl-D-erythritol 4-phosphate cytidylyltransferase</fullName>
            <ecNumber evidence="14">2.7.7.60</ecNumber>
        </recommendedName>
        <alternativeName>
            <fullName evidence="14">4-diphosphocytidyl-2C-methyl-D-erythritol synthase</fullName>
        </alternativeName>
        <alternativeName>
            <fullName evidence="14">MEP cytidylyltransferase</fullName>
            <shortName evidence="14">MCT</shortName>
        </alternativeName>
    </domain>
</protein>
<proteinExistence type="inferred from homology"/>
<evidence type="ECO:0000256" key="5">
    <source>
        <dbReference type="ARBA" id="ARBA00008480"/>
    </source>
</evidence>
<dbReference type="AlphaFoldDB" id="A0A2A2WMN4"/>
<comment type="catalytic activity">
    <reaction evidence="2 14">
        <text>2-C-methyl-D-erythritol 4-phosphate + CTP + H(+) = 4-CDP-2-C-methyl-D-erythritol + diphosphate</text>
        <dbReference type="Rhea" id="RHEA:13429"/>
        <dbReference type="ChEBI" id="CHEBI:15378"/>
        <dbReference type="ChEBI" id="CHEBI:33019"/>
        <dbReference type="ChEBI" id="CHEBI:37563"/>
        <dbReference type="ChEBI" id="CHEBI:57823"/>
        <dbReference type="ChEBI" id="CHEBI:58262"/>
        <dbReference type="EC" id="2.7.7.60"/>
    </reaction>
</comment>
<feature type="binding site" evidence="13">
    <location>
        <position position="293"/>
    </location>
    <ligand>
        <name>a divalent metal cation</name>
        <dbReference type="ChEBI" id="CHEBI:60240"/>
    </ligand>
</feature>
<dbReference type="GO" id="GO:0008685">
    <property type="term" value="F:2-C-methyl-D-erythritol 2,4-cyclodiphosphate synthase activity"/>
    <property type="evidence" value="ECO:0007669"/>
    <property type="project" value="UniProtKB-UniRule"/>
</dbReference>
<dbReference type="Gene3D" id="3.90.550.10">
    <property type="entry name" value="Spore Coat Polysaccharide Biosynthesis Protein SpsA, Chain A"/>
    <property type="match status" value="1"/>
</dbReference>
<dbReference type="InterPro" id="IPR050088">
    <property type="entry name" value="IspD/TarI_cytidylyltransf_bact"/>
</dbReference>
<evidence type="ECO:0000256" key="13">
    <source>
        <dbReference type="HAMAP-Rule" id="MF_00107"/>
    </source>
</evidence>
<dbReference type="GO" id="GO:0016114">
    <property type="term" value="P:terpenoid biosynthetic process"/>
    <property type="evidence" value="ECO:0007669"/>
    <property type="project" value="InterPro"/>
</dbReference>
<comment type="pathway">
    <text evidence="4 14">Isoprenoid biosynthesis; isopentenyl diphosphate biosynthesis via DXP pathway; isopentenyl diphosphate from 1-deoxy-D-xylulose 5-phosphate: step 2/6.</text>
</comment>
<evidence type="ECO:0000256" key="4">
    <source>
        <dbReference type="ARBA" id="ARBA00004787"/>
    </source>
</evidence>
<dbReference type="EC" id="2.7.7.60" evidence="14"/>
<feature type="binding site" evidence="13">
    <location>
        <begin position="380"/>
        <end position="383"/>
    </location>
    <ligand>
        <name>4-CDP-2-C-methyl-D-erythritol 2-phosphate</name>
        <dbReference type="ChEBI" id="CHEBI:57919"/>
    </ligand>
</feature>
<dbReference type="PANTHER" id="PTHR32125:SF4">
    <property type="entry name" value="2-C-METHYL-D-ERYTHRITOL 4-PHOSPHATE CYTIDYLYLTRANSFERASE, CHLOROPLASTIC"/>
    <property type="match status" value="1"/>
</dbReference>
<dbReference type="InterPro" id="IPR018294">
    <property type="entry name" value="ISPD_synthase_CS"/>
</dbReference>
<evidence type="ECO:0000259" key="15">
    <source>
        <dbReference type="Pfam" id="PF02542"/>
    </source>
</evidence>
<evidence type="ECO:0000256" key="11">
    <source>
        <dbReference type="ARBA" id="ARBA00023239"/>
    </source>
</evidence>
<dbReference type="FunFam" id="3.30.1330.50:FF:000003">
    <property type="entry name" value="2-C-methyl-D-erythritol 2,4-cyclodiphosphate synthase"/>
    <property type="match status" value="1"/>
</dbReference>
<feature type="binding site" evidence="13">
    <location>
        <begin position="307"/>
        <end position="309"/>
    </location>
    <ligand>
        <name>4-CDP-2-C-methyl-D-erythritol 2-phosphate</name>
        <dbReference type="ChEBI" id="CHEBI:57919"/>
    </ligand>
</feature>
<dbReference type="InterPro" id="IPR034683">
    <property type="entry name" value="IspD/TarI"/>
</dbReference>
<dbReference type="GO" id="GO:0050518">
    <property type="term" value="F:2-C-methyl-D-erythritol 4-phosphate cytidylyltransferase activity"/>
    <property type="evidence" value="ECO:0007669"/>
    <property type="project" value="UniProtKB-UniRule"/>
</dbReference>
<keyword evidence="7 14" id="KW-0808">Transferase</keyword>
<evidence type="ECO:0000256" key="7">
    <source>
        <dbReference type="ARBA" id="ARBA00022679"/>
    </source>
</evidence>
<comment type="subunit">
    <text evidence="13">Homotrimer.</text>
</comment>
<evidence type="ECO:0000256" key="6">
    <source>
        <dbReference type="ARBA" id="ARBA00009789"/>
    </source>
</evidence>
<dbReference type="CDD" id="cd00554">
    <property type="entry name" value="MECDP_synthase"/>
    <property type="match status" value="1"/>
</dbReference>
<evidence type="ECO:0000256" key="14">
    <source>
        <dbReference type="HAMAP-Rule" id="MF_00108"/>
    </source>
</evidence>
<feature type="site" description="Positions MEP for the nucleophilic attack" evidence="14">
    <location>
        <position position="215"/>
    </location>
</feature>
<feature type="domain" description="2-C-methyl-D-erythritol 2,4-cyclodiphosphate synthase" evidence="15">
    <location>
        <begin position="253"/>
        <end position="402"/>
    </location>
</feature>
<keyword evidence="9 13" id="KW-0479">Metal-binding</keyword>
<feature type="site" description="Transition state stabilizer" evidence="14">
    <location>
        <position position="20"/>
    </location>
</feature>
<evidence type="ECO:0000256" key="1">
    <source>
        <dbReference type="ARBA" id="ARBA00000200"/>
    </source>
</evidence>
<organism evidence="16 17">
    <name type="scientific">Dietzia natronolimnaea</name>
    <dbReference type="NCBI Taxonomy" id="161920"/>
    <lineage>
        <taxon>Bacteria</taxon>
        <taxon>Bacillati</taxon>
        <taxon>Actinomycetota</taxon>
        <taxon>Actinomycetes</taxon>
        <taxon>Mycobacteriales</taxon>
        <taxon>Dietziaceae</taxon>
        <taxon>Dietzia</taxon>
    </lineage>
</organism>
<feature type="site" description="Transition state stabilizer" evidence="14">
    <location>
        <position position="13"/>
    </location>
</feature>
<reference evidence="17" key="1">
    <citation type="submission" date="2017-09" db="EMBL/GenBank/DDBJ databases">
        <authorList>
            <person name="Zhang Y."/>
            <person name="Huang X."/>
            <person name="Liu J."/>
            <person name="Lu L."/>
            <person name="Peng K."/>
        </authorList>
    </citation>
    <scope>NUCLEOTIDE SEQUENCE [LARGE SCALE GENOMIC DNA]</scope>
    <source>
        <strain evidence="17">S-XJ-1</strain>
    </source>
</reference>
<evidence type="ECO:0000256" key="3">
    <source>
        <dbReference type="ARBA" id="ARBA00004709"/>
    </source>
</evidence>
<dbReference type="Pfam" id="PF02542">
    <property type="entry name" value="YgbB"/>
    <property type="match status" value="1"/>
</dbReference>
<dbReference type="Gene3D" id="3.30.1330.50">
    <property type="entry name" value="2-C-methyl-D-erythritol 2,4-cyclodiphosphate synthase"/>
    <property type="match status" value="1"/>
</dbReference>
<dbReference type="FunFam" id="3.90.550.10:FF:000003">
    <property type="entry name" value="2-C-methyl-D-erythritol 4-phosphate cytidylyltransferase"/>
    <property type="match status" value="1"/>
</dbReference>
<dbReference type="InterPro" id="IPR003526">
    <property type="entry name" value="MECDP_synthase"/>
</dbReference>
<feature type="site" description="Transition state stabilizer" evidence="13">
    <location>
        <position position="285"/>
    </location>
</feature>
<keyword evidence="10 13" id="KW-0414">Isoprene biosynthesis</keyword>
<feature type="binding site" evidence="13">
    <location>
        <position position="390"/>
    </location>
    <ligand>
        <name>4-CDP-2-C-methyl-D-erythritol 2-phosphate</name>
        <dbReference type="ChEBI" id="CHEBI:57919"/>
    </ligand>
</feature>
<evidence type="ECO:0000256" key="12">
    <source>
        <dbReference type="ARBA" id="ARBA00023268"/>
    </source>
</evidence>
<dbReference type="InterPro" id="IPR036571">
    <property type="entry name" value="MECDP_synthase_sf"/>
</dbReference>
<dbReference type="InterPro" id="IPR020555">
    <property type="entry name" value="MECDP_synthase_CS"/>
</dbReference>
<keyword evidence="17" id="KW-1185">Reference proteome</keyword>
<keyword evidence="12" id="KW-0511">Multifunctional enzyme</keyword>
<feature type="binding site" evidence="13">
    <location>
        <position position="261"/>
    </location>
    <ligand>
        <name>a divalent metal cation</name>
        <dbReference type="ChEBI" id="CHEBI:60240"/>
    </ligand>
</feature>
<dbReference type="GO" id="GO:0019288">
    <property type="term" value="P:isopentenyl diphosphate biosynthetic process, methylerythritol 4-phosphate pathway"/>
    <property type="evidence" value="ECO:0007669"/>
    <property type="project" value="UniProtKB-UniRule"/>
</dbReference>
<dbReference type="GO" id="GO:0046872">
    <property type="term" value="F:metal ion binding"/>
    <property type="evidence" value="ECO:0007669"/>
    <property type="project" value="UniProtKB-KW"/>
</dbReference>
<dbReference type="HAMAP" id="MF_00107">
    <property type="entry name" value="IspF"/>
    <property type="match status" value="1"/>
</dbReference>
<dbReference type="EMBL" id="NTGA01000027">
    <property type="protein sequence ID" value="PAY22224.1"/>
    <property type="molecule type" value="Genomic_DNA"/>
</dbReference>
<dbReference type="HAMAP" id="MF_00108">
    <property type="entry name" value="IspD"/>
    <property type="match status" value="1"/>
</dbReference>
<dbReference type="OrthoDB" id="9802561at2"/>
<feature type="binding site" evidence="13">
    <location>
        <begin position="259"/>
        <end position="261"/>
    </location>
    <ligand>
        <name>4-CDP-2-C-methyl-D-erythritol 2-phosphate</name>
        <dbReference type="ChEBI" id="CHEBI:57919"/>
    </ligand>
</feature>
<dbReference type="NCBIfam" id="TIGR00453">
    <property type="entry name" value="ispD"/>
    <property type="match status" value="1"/>
</dbReference>
<evidence type="ECO:0000256" key="2">
    <source>
        <dbReference type="ARBA" id="ARBA00001282"/>
    </source>
</evidence>
<evidence type="ECO:0000313" key="17">
    <source>
        <dbReference type="Proteomes" id="UP000218810"/>
    </source>
</evidence>
<comment type="function">
    <text evidence="14">Catalyzes the formation of 4-diphosphocytidyl-2-C-methyl-D-erythritol from CTP and 2-C-methyl-D-erythritol 4-phosphate (MEP).</text>
</comment>